<evidence type="ECO:0000256" key="3">
    <source>
        <dbReference type="ARBA" id="ARBA00023163"/>
    </source>
</evidence>
<dbReference type="Proteomes" id="UP000236214">
    <property type="component" value="Unassembled WGS sequence"/>
</dbReference>
<dbReference type="AlphaFoldDB" id="A0A2H6CVH5"/>
<gene>
    <name evidence="5" type="ORF">TEHN7118_1801</name>
</gene>
<evidence type="ECO:0000256" key="2">
    <source>
        <dbReference type="ARBA" id="ARBA00023125"/>
    </source>
</evidence>
<dbReference type="Gene3D" id="1.10.10.10">
    <property type="entry name" value="Winged helix-like DNA-binding domain superfamily/Winged helix DNA-binding domain"/>
    <property type="match status" value="1"/>
</dbReference>
<keyword evidence="6" id="KW-1185">Reference proteome</keyword>
<evidence type="ECO:0000313" key="5">
    <source>
        <dbReference type="EMBL" id="GBD68995.1"/>
    </source>
</evidence>
<reference evidence="5 6" key="1">
    <citation type="submission" date="2016-05" db="EMBL/GenBank/DDBJ databases">
        <title>Whole genome sequencing of Tetragenococcus halophilus subsp. halophilus NISL 7118.</title>
        <authorList>
            <person name="Shiwa Y."/>
            <person name="Nishimura I."/>
            <person name="Yoshikawa H."/>
            <person name="Koyama Y."/>
            <person name="Oguma T."/>
        </authorList>
    </citation>
    <scope>NUCLEOTIDE SEQUENCE [LARGE SCALE GENOMIC DNA]</scope>
    <source>
        <strain evidence="5 6">NISL 7118</strain>
    </source>
</reference>
<protein>
    <recommendedName>
        <fullName evidence="4">HTH gntR-type domain-containing protein</fullName>
    </recommendedName>
</protein>
<dbReference type="Pfam" id="PF00392">
    <property type="entry name" value="GntR"/>
    <property type="match status" value="1"/>
</dbReference>
<dbReference type="InterPro" id="IPR000524">
    <property type="entry name" value="Tscrpt_reg_HTH_GntR"/>
</dbReference>
<dbReference type="Gene3D" id="1.20.120.530">
    <property type="entry name" value="GntR ligand-binding domain-like"/>
    <property type="match status" value="1"/>
</dbReference>
<evidence type="ECO:0000259" key="4">
    <source>
        <dbReference type="PROSITE" id="PS50949"/>
    </source>
</evidence>
<organism evidence="5 6">
    <name type="scientific">Tetragenococcus halophilus subsp. halophilus</name>
    <dbReference type="NCBI Taxonomy" id="1513897"/>
    <lineage>
        <taxon>Bacteria</taxon>
        <taxon>Bacillati</taxon>
        <taxon>Bacillota</taxon>
        <taxon>Bacilli</taxon>
        <taxon>Lactobacillales</taxon>
        <taxon>Enterococcaceae</taxon>
        <taxon>Tetragenococcus</taxon>
    </lineage>
</organism>
<dbReference type="InterPro" id="IPR036388">
    <property type="entry name" value="WH-like_DNA-bd_sf"/>
</dbReference>
<proteinExistence type="predicted"/>
<dbReference type="SUPFAM" id="SSF48008">
    <property type="entry name" value="GntR ligand-binding domain-like"/>
    <property type="match status" value="1"/>
</dbReference>
<dbReference type="SMART" id="SM00345">
    <property type="entry name" value="HTH_GNTR"/>
    <property type="match status" value="1"/>
</dbReference>
<dbReference type="CDD" id="cd07377">
    <property type="entry name" value="WHTH_GntR"/>
    <property type="match status" value="1"/>
</dbReference>
<accession>A0A2H6CVH5</accession>
<dbReference type="GO" id="GO:0003677">
    <property type="term" value="F:DNA binding"/>
    <property type="evidence" value="ECO:0007669"/>
    <property type="project" value="UniProtKB-KW"/>
</dbReference>
<dbReference type="SUPFAM" id="SSF46785">
    <property type="entry name" value="Winged helix' DNA-binding domain"/>
    <property type="match status" value="1"/>
</dbReference>
<dbReference type="GO" id="GO:0003700">
    <property type="term" value="F:DNA-binding transcription factor activity"/>
    <property type="evidence" value="ECO:0007669"/>
    <property type="project" value="InterPro"/>
</dbReference>
<feature type="domain" description="HTH gntR-type" evidence="4">
    <location>
        <begin position="17"/>
        <end position="85"/>
    </location>
</feature>
<dbReference type="Pfam" id="PF07729">
    <property type="entry name" value="FCD"/>
    <property type="match status" value="1"/>
</dbReference>
<keyword evidence="2" id="KW-0238">DNA-binding</keyword>
<dbReference type="EMBL" id="BDEC01000088">
    <property type="protein sequence ID" value="GBD68995.1"/>
    <property type="molecule type" value="Genomic_DNA"/>
</dbReference>
<evidence type="ECO:0000313" key="6">
    <source>
        <dbReference type="Proteomes" id="UP000236214"/>
    </source>
</evidence>
<dbReference type="PANTHER" id="PTHR43537:SF5">
    <property type="entry name" value="UXU OPERON TRANSCRIPTIONAL REGULATOR"/>
    <property type="match status" value="1"/>
</dbReference>
<dbReference type="PANTHER" id="PTHR43537">
    <property type="entry name" value="TRANSCRIPTIONAL REGULATOR, GNTR FAMILY"/>
    <property type="match status" value="1"/>
</dbReference>
<comment type="caution">
    <text evidence="5">The sequence shown here is derived from an EMBL/GenBank/DDBJ whole genome shotgun (WGS) entry which is preliminary data.</text>
</comment>
<sequence>MINLLPKVEEIMENNKPSVYQQTLDNLNKLIINKTWKPGQRLPTMKQLAKKLDVSVTIIREVLRTLEIHGVVSIEHGRGIYLRNDPNAVYSNTIDHKGKISLLSILKARLLVEPEQAYYCAKKADPKLCRDLQNLASQLDREMKVSDNFLTTDLKFHQMISKGAEQPSLMIMTQSLEKYQIESRRMTNTLPQMRTKAALYHQLIAAAITTHKAKEAKQLMEMHIKSMIEPLEENYENES</sequence>
<dbReference type="PROSITE" id="PS50949">
    <property type="entry name" value="HTH_GNTR"/>
    <property type="match status" value="1"/>
</dbReference>
<dbReference type="InterPro" id="IPR008920">
    <property type="entry name" value="TF_FadR/GntR_C"/>
</dbReference>
<dbReference type="InterPro" id="IPR036390">
    <property type="entry name" value="WH_DNA-bd_sf"/>
</dbReference>
<keyword evidence="1" id="KW-0805">Transcription regulation</keyword>
<dbReference type="SMART" id="SM00895">
    <property type="entry name" value="FCD"/>
    <property type="match status" value="1"/>
</dbReference>
<name>A0A2H6CVH5_TETHA</name>
<evidence type="ECO:0000256" key="1">
    <source>
        <dbReference type="ARBA" id="ARBA00023015"/>
    </source>
</evidence>
<dbReference type="InterPro" id="IPR011711">
    <property type="entry name" value="GntR_C"/>
</dbReference>
<keyword evidence="3" id="KW-0804">Transcription</keyword>